<sequence length="213" mass="23376">MNPGYMTLWIVMILLILIATGWSEWVGAAAVNKRKLTIIAAGCIVLQPLQHMTAFGAISVEWHASAVLLMLAALSAVHGQSLAESKWYLLLCALLTGVIWGCLQKMYLADPVFYWLDPRWDAPLLGGLLAAAFSSKAKHQFAVLVFSAVFAEINFAVLSGGRYIGAVGELAWWDGLWIAFAAVRIISLSFAILRSIMENLAVFFMKNKRSSPE</sequence>
<keyword evidence="1" id="KW-0812">Transmembrane</keyword>
<feature type="transmembrane region" description="Helical" evidence="1">
    <location>
        <begin position="6"/>
        <end position="31"/>
    </location>
</feature>
<dbReference type="EMBL" id="BMHY01000001">
    <property type="protein sequence ID" value="GGG57484.1"/>
    <property type="molecule type" value="Genomic_DNA"/>
</dbReference>
<dbReference type="Proteomes" id="UP000600247">
    <property type="component" value="Unassembled WGS sequence"/>
</dbReference>
<feature type="transmembrane region" description="Helical" evidence="1">
    <location>
        <begin position="87"/>
        <end position="103"/>
    </location>
</feature>
<evidence type="ECO:0000256" key="1">
    <source>
        <dbReference type="SAM" id="Phobius"/>
    </source>
</evidence>
<proteinExistence type="predicted"/>
<gene>
    <name evidence="2" type="ORF">GCM10010918_08200</name>
</gene>
<dbReference type="Pfam" id="PF24124">
    <property type="entry name" value="YphA"/>
    <property type="match status" value="1"/>
</dbReference>
<reference evidence="2 3" key="1">
    <citation type="journal article" date="2014" name="Int. J. Syst. Evol. Microbiol.">
        <title>Complete genome sequence of Corynebacterium casei LMG S-19264T (=DSM 44701T), isolated from a smear-ripened cheese.</title>
        <authorList>
            <consortium name="US DOE Joint Genome Institute (JGI-PGF)"/>
            <person name="Walter F."/>
            <person name="Albersmeier A."/>
            <person name="Kalinowski J."/>
            <person name="Ruckert C."/>
        </authorList>
    </citation>
    <scope>NUCLEOTIDE SEQUENCE [LARGE SCALE GENOMIC DNA]</scope>
    <source>
        <strain evidence="2 3">CGMCC 1.15286</strain>
    </source>
</reference>
<feature type="transmembrane region" description="Helical" evidence="1">
    <location>
        <begin position="141"/>
        <end position="164"/>
    </location>
</feature>
<keyword evidence="1" id="KW-0472">Membrane</keyword>
<feature type="transmembrane region" description="Helical" evidence="1">
    <location>
        <begin position="52"/>
        <end position="75"/>
    </location>
</feature>
<keyword evidence="3" id="KW-1185">Reference proteome</keyword>
<keyword evidence="1" id="KW-1133">Transmembrane helix</keyword>
<evidence type="ECO:0000313" key="2">
    <source>
        <dbReference type="EMBL" id="GGG57484.1"/>
    </source>
</evidence>
<comment type="caution">
    <text evidence="2">The sequence shown here is derived from an EMBL/GenBank/DDBJ whole genome shotgun (WGS) entry which is preliminary data.</text>
</comment>
<dbReference type="InterPro" id="IPR014617">
    <property type="entry name" value="YphA_Bacsu"/>
</dbReference>
<dbReference type="RefSeq" id="WP_188887620.1">
    <property type="nucleotide sequence ID" value="NZ_BMHY01000001.1"/>
</dbReference>
<dbReference type="AlphaFoldDB" id="A0A917GU80"/>
<feature type="transmembrane region" description="Helical" evidence="1">
    <location>
        <begin position="176"/>
        <end position="196"/>
    </location>
</feature>
<name>A0A917GU80_9BACL</name>
<organism evidence="2 3">
    <name type="scientific">Paenibacillus radicis</name>
    <name type="common">ex Gao et al. 2016</name>
    <dbReference type="NCBI Taxonomy" id="1737354"/>
    <lineage>
        <taxon>Bacteria</taxon>
        <taxon>Bacillati</taxon>
        <taxon>Bacillota</taxon>
        <taxon>Bacilli</taxon>
        <taxon>Bacillales</taxon>
        <taxon>Paenibacillaceae</taxon>
        <taxon>Paenibacillus</taxon>
    </lineage>
</organism>
<evidence type="ECO:0000313" key="3">
    <source>
        <dbReference type="Proteomes" id="UP000600247"/>
    </source>
</evidence>
<protein>
    <submittedName>
        <fullName evidence="2">Uncharacterized protein</fullName>
    </submittedName>
</protein>
<accession>A0A917GU80</accession>